<dbReference type="EMBL" id="AP012342">
    <property type="protein sequence ID" value="BAM07619.1"/>
    <property type="molecule type" value="Genomic_DNA"/>
</dbReference>
<dbReference type="PANTHER" id="PTHR42753:SF2">
    <property type="entry name" value="PROLINE--TRNA LIGASE"/>
    <property type="match status" value="1"/>
</dbReference>
<dbReference type="RefSeq" id="WP_014450103.1">
    <property type="nucleotide sequence ID" value="NC_017094.1"/>
</dbReference>
<evidence type="ECO:0000256" key="5">
    <source>
        <dbReference type="ARBA" id="ARBA00022490"/>
    </source>
</evidence>
<reference evidence="14 15" key="1">
    <citation type="journal article" date="2012" name="J. Bacteriol.">
        <title>Complete Genome Sequence of Leptospirillum ferrooxidans Strain C2-3, Isolated from a Fresh Volcanic Ash Deposit on the Island of Miyake, Japan.</title>
        <authorList>
            <person name="Fujimura R."/>
            <person name="Sato Y."/>
            <person name="Nishizawa T."/>
            <person name="Oshima K."/>
            <person name="Kim S.-W."/>
            <person name="Hattori M."/>
            <person name="Kamijo T."/>
            <person name="Ohta H."/>
        </authorList>
    </citation>
    <scope>NUCLEOTIDE SEQUENCE [LARGE SCALE GENOMIC DNA]</scope>
    <source>
        <strain evidence="14 15">C2-3</strain>
    </source>
</reference>
<dbReference type="OrthoDB" id="9809052at2"/>
<keyword evidence="7" id="KW-0547">Nucleotide-binding</keyword>
<evidence type="ECO:0000256" key="4">
    <source>
        <dbReference type="ARBA" id="ARBA00019110"/>
    </source>
</evidence>
<accession>I0IQS0</accession>
<dbReference type="AlphaFoldDB" id="I0IQS0"/>
<dbReference type="GO" id="GO:0006433">
    <property type="term" value="P:prolyl-tRNA aminoacylation"/>
    <property type="evidence" value="ECO:0007669"/>
    <property type="project" value="UniProtKB-UniRule"/>
</dbReference>
<comment type="subcellular location">
    <subcellularLocation>
        <location evidence="1">Cytoplasm</location>
    </subcellularLocation>
</comment>
<dbReference type="SUPFAM" id="SSF52954">
    <property type="entry name" value="Class II aaRS ABD-related"/>
    <property type="match status" value="1"/>
</dbReference>
<dbReference type="InterPro" id="IPR050062">
    <property type="entry name" value="Pro-tRNA_synthetase"/>
</dbReference>
<evidence type="ECO:0000256" key="12">
    <source>
        <dbReference type="NCBIfam" id="TIGR00409"/>
    </source>
</evidence>
<dbReference type="InterPro" id="IPR002314">
    <property type="entry name" value="aa-tRNA-synt_IIb"/>
</dbReference>
<evidence type="ECO:0000256" key="2">
    <source>
        <dbReference type="ARBA" id="ARBA00011738"/>
    </source>
</evidence>
<keyword evidence="10 14" id="KW-0030">Aminoacyl-tRNA synthetase</keyword>
<dbReference type="CDD" id="cd00861">
    <property type="entry name" value="ProRS_anticodon_short"/>
    <property type="match status" value="1"/>
</dbReference>
<evidence type="ECO:0000256" key="6">
    <source>
        <dbReference type="ARBA" id="ARBA00022598"/>
    </source>
</evidence>
<comment type="catalytic activity">
    <reaction evidence="11">
        <text>tRNA(Pro) + L-proline + ATP = L-prolyl-tRNA(Pro) + AMP + diphosphate</text>
        <dbReference type="Rhea" id="RHEA:14305"/>
        <dbReference type="Rhea" id="RHEA-COMP:9700"/>
        <dbReference type="Rhea" id="RHEA-COMP:9702"/>
        <dbReference type="ChEBI" id="CHEBI:30616"/>
        <dbReference type="ChEBI" id="CHEBI:33019"/>
        <dbReference type="ChEBI" id="CHEBI:60039"/>
        <dbReference type="ChEBI" id="CHEBI:78442"/>
        <dbReference type="ChEBI" id="CHEBI:78532"/>
        <dbReference type="ChEBI" id="CHEBI:456215"/>
        <dbReference type="EC" id="6.1.1.15"/>
    </reaction>
</comment>
<dbReference type="Gene3D" id="3.40.50.800">
    <property type="entry name" value="Anticodon-binding domain"/>
    <property type="match status" value="1"/>
</dbReference>
<evidence type="ECO:0000256" key="11">
    <source>
        <dbReference type="ARBA" id="ARBA00047671"/>
    </source>
</evidence>
<keyword evidence="6" id="KW-0436">Ligase</keyword>
<dbReference type="InterPro" id="IPR033730">
    <property type="entry name" value="ProRS_core_prok"/>
</dbReference>
<dbReference type="GO" id="GO:0005524">
    <property type="term" value="F:ATP binding"/>
    <property type="evidence" value="ECO:0007669"/>
    <property type="project" value="UniProtKB-KW"/>
</dbReference>
<dbReference type="InterPro" id="IPR045864">
    <property type="entry name" value="aa-tRNA-synth_II/BPL/LPL"/>
</dbReference>
<keyword evidence="8" id="KW-0067">ATP-binding</keyword>
<dbReference type="InterPro" id="IPR036621">
    <property type="entry name" value="Anticodon-bd_dom_sf"/>
</dbReference>
<evidence type="ECO:0000256" key="10">
    <source>
        <dbReference type="ARBA" id="ARBA00023146"/>
    </source>
</evidence>
<dbReference type="STRING" id="1162668.LFE_1942"/>
<protein>
    <recommendedName>
        <fullName evidence="4 12">Proline--tRNA ligase</fullName>
        <ecNumber evidence="3 12">6.1.1.15</ecNumber>
    </recommendedName>
</protein>
<dbReference type="Gene3D" id="3.30.930.10">
    <property type="entry name" value="Bira Bifunctional Protein, Domain 2"/>
    <property type="match status" value="1"/>
</dbReference>
<dbReference type="PRINTS" id="PR01046">
    <property type="entry name" value="TRNASYNTHPRO"/>
</dbReference>
<dbReference type="HOGENOM" id="CLU_016739_4_2_0"/>
<dbReference type="Pfam" id="PF03129">
    <property type="entry name" value="HGTP_anticodon"/>
    <property type="match status" value="1"/>
</dbReference>
<keyword evidence="9" id="KW-0648">Protein biosynthesis</keyword>
<dbReference type="PATRIC" id="fig|1162668.3.peg.2306"/>
<gene>
    <name evidence="14" type="ordered locus">LFE_1942</name>
</gene>
<feature type="domain" description="Aminoacyl-transfer RNA synthetases class-II family profile" evidence="13">
    <location>
        <begin position="38"/>
        <end position="314"/>
    </location>
</feature>
<dbReference type="FunFam" id="3.30.930.10:FF:000042">
    <property type="entry name" value="probable proline--tRNA ligase, mitochondrial"/>
    <property type="match status" value="1"/>
</dbReference>
<organism evidence="14 15">
    <name type="scientific">Leptospirillum ferrooxidans (strain C2-3)</name>
    <dbReference type="NCBI Taxonomy" id="1162668"/>
    <lineage>
        <taxon>Bacteria</taxon>
        <taxon>Pseudomonadati</taxon>
        <taxon>Nitrospirota</taxon>
        <taxon>Nitrospiria</taxon>
        <taxon>Nitrospirales</taxon>
        <taxon>Nitrospiraceae</taxon>
        <taxon>Leptospirillum</taxon>
    </lineage>
</organism>
<keyword evidence="15" id="KW-1185">Reference proteome</keyword>
<evidence type="ECO:0000256" key="3">
    <source>
        <dbReference type="ARBA" id="ARBA00012831"/>
    </source>
</evidence>
<name>I0IQS0_LEPFC</name>
<dbReference type="InterPro" id="IPR006195">
    <property type="entry name" value="aa-tRNA-synth_II"/>
</dbReference>
<sequence length="420" mass="46718">MRSLSDPFLTLHEDPSDAEVASHKLMLRAGFIHKLAGGIYTYLPSAVRVLRKIESIVRKEMNRAGGLEILMPSLQPADLWESTGRWEKYGKELFRLSDRHERSFALGPTHEEVVTSLIGGLVGSYRQLPVLVYQIQTKFRDEIRPRFGLLRGREFIMKDAYSFSTSEEDAKAIYQKMQEAYKEIFRKLGLRARMVEADSGLIGGNLSHEFMIMAPSGEDTVISCSSCDWAANIEKAEGITTCPVCQADVSRVTAIEVGHVFYLGHKYSLPMNGLFSDQDGQEKPFVMGCYGIGMSRLLACAIEQSHDEKGIIWPVSMAPFQISVLPLGPVASENPSVISMIEDLESRFPDEVYIDDRDLRAGVKFGDADLKGFPVQVICGEKNLAAGKVEIKVRKTGEREILGFADVPTRISEILKTLAG</sequence>
<dbReference type="PANTHER" id="PTHR42753">
    <property type="entry name" value="MITOCHONDRIAL RIBOSOME PROTEIN L39/PROLYL-TRNA LIGASE FAMILY MEMBER"/>
    <property type="match status" value="1"/>
</dbReference>
<proteinExistence type="predicted"/>
<evidence type="ECO:0000256" key="8">
    <source>
        <dbReference type="ARBA" id="ARBA00022840"/>
    </source>
</evidence>
<reference evidence="15" key="2">
    <citation type="submission" date="2012-03" db="EMBL/GenBank/DDBJ databases">
        <title>The complete genome sequence of the pioneer microbe on fresh volcanic deposit, Leptospirillum ferrooxidans strain C2-3.</title>
        <authorList>
            <person name="Fujimura R."/>
            <person name="Sato Y."/>
            <person name="Nishizawa T."/>
            <person name="Nanba K."/>
            <person name="Oshima K."/>
            <person name="Hattori M."/>
            <person name="Kamijo T."/>
            <person name="Ohta H."/>
        </authorList>
    </citation>
    <scope>NUCLEOTIDE SEQUENCE [LARGE SCALE GENOMIC DNA]</scope>
    <source>
        <strain evidence="15">C2-3</strain>
    </source>
</reference>
<dbReference type="InterPro" id="IPR044140">
    <property type="entry name" value="ProRS_anticodon_short"/>
</dbReference>
<dbReference type="PROSITE" id="PS50862">
    <property type="entry name" value="AA_TRNA_LIGASE_II"/>
    <property type="match status" value="1"/>
</dbReference>
<evidence type="ECO:0000259" key="13">
    <source>
        <dbReference type="PROSITE" id="PS50862"/>
    </source>
</evidence>
<dbReference type="SUPFAM" id="SSF55681">
    <property type="entry name" value="Class II aaRS and biotin synthetases"/>
    <property type="match status" value="1"/>
</dbReference>
<dbReference type="NCBIfam" id="TIGR00409">
    <property type="entry name" value="proS_fam_II"/>
    <property type="match status" value="1"/>
</dbReference>
<evidence type="ECO:0000313" key="14">
    <source>
        <dbReference type="EMBL" id="BAM07619.1"/>
    </source>
</evidence>
<dbReference type="eggNOG" id="COG0442">
    <property type="taxonomic scope" value="Bacteria"/>
</dbReference>
<dbReference type="InterPro" id="IPR004500">
    <property type="entry name" value="Pro-tRNA-synth_IIa_bac-type"/>
</dbReference>
<comment type="subunit">
    <text evidence="2">Homodimer.</text>
</comment>
<evidence type="ECO:0000256" key="9">
    <source>
        <dbReference type="ARBA" id="ARBA00022917"/>
    </source>
</evidence>
<dbReference type="CDD" id="cd00779">
    <property type="entry name" value="ProRS_core_prok"/>
    <property type="match status" value="1"/>
</dbReference>
<keyword evidence="5" id="KW-0963">Cytoplasm</keyword>
<dbReference type="GO" id="GO:0005829">
    <property type="term" value="C:cytosol"/>
    <property type="evidence" value="ECO:0007669"/>
    <property type="project" value="TreeGrafter"/>
</dbReference>
<evidence type="ECO:0000256" key="1">
    <source>
        <dbReference type="ARBA" id="ARBA00004496"/>
    </source>
</evidence>
<dbReference type="EC" id="6.1.1.15" evidence="3 12"/>
<dbReference type="KEGG" id="lfc:LFE_1942"/>
<dbReference type="GO" id="GO:0004827">
    <property type="term" value="F:proline-tRNA ligase activity"/>
    <property type="evidence" value="ECO:0007669"/>
    <property type="project" value="UniProtKB-UniRule"/>
</dbReference>
<evidence type="ECO:0000313" key="15">
    <source>
        <dbReference type="Proteomes" id="UP000007382"/>
    </source>
</evidence>
<dbReference type="Proteomes" id="UP000007382">
    <property type="component" value="Chromosome"/>
</dbReference>
<dbReference type="InterPro" id="IPR004154">
    <property type="entry name" value="Anticodon-bd"/>
</dbReference>
<evidence type="ECO:0000256" key="7">
    <source>
        <dbReference type="ARBA" id="ARBA00022741"/>
    </source>
</evidence>
<dbReference type="InterPro" id="IPR002316">
    <property type="entry name" value="Pro-tRNA-ligase_IIa"/>
</dbReference>
<dbReference type="Pfam" id="PF00587">
    <property type="entry name" value="tRNA-synt_2b"/>
    <property type="match status" value="1"/>
</dbReference>